<feature type="compositionally biased region" description="Low complexity" evidence="5">
    <location>
        <begin position="317"/>
        <end position="328"/>
    </location>
</feature>
<feature type="compositionally biased region" description="Basic and acidic residues" evidence="5">
    <location>
        <begin position="667"/>
        <end position="684"/>
    </location>
</feature>
<reference evidence="7" key="1">
    <citation type="submission" date="2018-08" db="EMBL/GenBank/DDBJ databases">
        <title>Draft genome sequence of azole-resistant Aspergillus thermomutatus (Neosartorya pseudofischeri) strain HMR AF 39, isolated from a human nasal aspirate.</title>
        <authorList>
            <person name="Parent-Michaud M."/>
            <person name="Dufresne P.J."/>
            <person name="Fournier E."/>
            <person name="Martineau C."/>
            <person name="Moreira S."/>
            <person name="Perkins V."/>
            <person name="De Repentigny L."/>
            <person name="Dufresne S.F."/>
        </authorList>
    </citation>
    <scope>NUCLEOTIDE SEQUENCE [LARGE SCALE GENOMIC DNA]</scope>
    <source>
        <strain evidence="7">HMR AF 39</strain>
    </source>
</reference>
<dbReference type="PROSITE" id="PS50103">
    <property type="entry name" value="ZF_C3H1"/>
    <property type="match status" value="1"/>
</dbReference>
<dbReference type="GO" id="GO:0003723">
    <property type="term" value="F:RNA binding"/>
    <property type="evidence" value="ECO:0007669"/>
    <property type="project" value="InterPro"/>
</dbReference>
<evidence type="ECO:0000256" key="2">
    <source>
        <dbReference type="ARBA" id="ARBA00022771"/>
    </source>
</evidence>
<dbReference type="RefSeq" id="XP_026613150.1">
    <property type="nucleotide sequence ID" value="XM_026757271.1"/>
</dbReference>
<dbReference type="GO" id="GO:0005634">
    <property type="term" value="C:nucleus"/>
    <property type="evidence" value="ECO:0007669"/>
    <property type="project" value="TreeGrafter"/>
</dbReference>
<feature type="compositionally biased region" description="Polar residues" evidence="5">
    <location>
        <begin position="92"/>
        <end position="131"/>
    </location>
</feature>
<feature type="compositionally biased region" description="Pro residues" evidence="5">
    <location>
        <begin position="8"/>
        <end position="17"/>
    </location>
</feature>
<dbReference type="SMART" id="SM00356">
    <property type="entry name" value="ZnF_C3H1"/>
    <property type="match status" value="1"/>
</dbReference>
<feature type="compositionally biased region" description="Low complexity" evidence="5">
    <location>
        <begin position="18"/>
        <end position="36"/>
    </location>
</feature>
<dbReference type="InterPro" id="IPR036855">
    <property type="entry name" value="Znf_CCCH_sf"/>
</dbReference>
<evidence type="ECO:0000256" key="3">
    <source>
        <dbReference type="ARBA" id="ARBA00022833"/>
    </source>
</evidence>
<feature type="region of interest" description="Disordered" evidence="5">
    <location>
        <begin position="457"/>
        <end position="593"/>
    </location>
</feature>
<dbReference type="VEuPathDB" id="FungiDB:CDV56_103652"/>
<dbReference type="STRING" id="41047.A0A397GSE0"/>
<dbReference type="EMBL" id="NKHU02000141">
    <property type="protein sequence ID" value="RHZ51983.1"/>
    <property type="molecule type" value="Genomic_DNA"/>
</dbReference>
<evidence type="ECO:0000313" key="8">
    <source>
        <dbReference type="Proteomes" id="UP000215305"/>
    </source>
</evidence>
<dbReference type="Pfam" id="PF10453">
    <property type="entry name" value="NUFIP1"/>
    <property type="match status" value="1"/>
</dbReference>
<dbReference type="GO" id="GO:0000492">
    <property type="term" value="P:box C/D snoRNP assembly"/>
    <property type="evidence" value="ECO:0007669"/>
    <property type="project" value="TreeGrafter"/>
</dbReference>
<dbReference type="GO" id="GO:0008270">
    <property type="term" value="F:zinc ion binding"/>
    <property type="evidence" value="ECO:0007669"/>
    <property type="project" value="UniProtKB-KW"/>
</dbReference>
<feature type="compositionally biased region" description="Low complexity" evidence="5">
    <location>
        <begin position="76"/>
        <end position="91"/>
    </location>
</feature>
<accession>A0A397GSE0</accession>
<dbReference type="PANTHER" id="PTHR13309">
    <property type="entry name" value="NUCLEAR FRAGILE X MENTAL RETARDATION PROTEIN INTERACTING PROTEIN 1"/>
    <property type="match status" value="1"/>
</dbReference>
<dbReference type="GeneID" id="38125626"/>
<comment type="caution">
    <text evidence="7">The sequence shown here is derived from an EMBL/GenBank/DDBJ whole genome shotgun (WGS) entry which is preliminary data.</text>
</comment>
<feature type="region of interest" description="Disordered" evidence="5">
    <location>
        <begin position="1"/>
        <end position="330"/>
    </location>
</feature>
<proteinExistence type="predicted"/>
<feature type="compositionally biased region" description="Basic and acidic residues" evidence="5">
    <location>
        <begin position="361"/>
        <end position="406"/>
    </location>
</feature>
<keyword evidence="1 4" id="KW-0479">Metal-binding</keyword>
<keyword evidence="3 4" id="KW-0862">Zinc</keyword>
<protein>
    <recommendedName>
        <fullName evidence="6">C3H1-type domain-containing protein</fullName>
    </recommendedName>
</protein>
<feature type="compositionally biased region" description="Low complexity" evidence="5">
    <location>
        <begin position="132"/>
        <end position="143"/>
    </location>
</feature>
<evidence type="ECO:0000313" key="7">
    <source>
        <dbReference type="EMBL" id="RHZ51983.1"/>
    </source>
</evidence>
<evidence type="ECO:0000259" key="6">
    <source>
        <dbReference type="PROSITE" id="PS50103"/>
    </source>
</evidence>
<feature type="compositionally biased region" description="Polar residues" evidence="5">
    <location>
        <begin position="208"/>
        <end position="230"/>
    </location>
</feature>
<name>A0A397GSE0_ASPTH</name>
<keyword evidence="8" id="KW-1185">Reference proteome</keyword>
<evidence type="ECO:0000256" key="5">
    <source>
        <dbReference type="SAM" id="MobiDB-lite"/>
    </source>
</evidence>
<feature type="compositionally biased region" description="Polar residues" evidence="5">
    <location>
        <begin position="162"/>
        <end position="179"/>
    </location>
</feature>
<keyword evidence="2 4" id="KW-0863">Zinc-finger</keyword>
<feature type="zinc finger region" description="C3H1-type" evidence="4">
    <location>
        <begin position="588"/>
        <end position="616"/>
    </location>
</feature>
<dbReference type="InterPro" id="IPR019496">
    <property type="entry name" value="NUFIP1_cons_dom"/>
</dbReference>
<dbReference type="SUPFAM" id="SSF90229">
    <property type="entry name" value="CCCH zinc finger"/>
    <property type="match status" value="1"/>
</dbReference>
<feature type="region of interest" description="Disordered" evidence="5">
    <location>
        <begin position="665"/>
        <end position="697"/>
    </location>
</feature>
<dbReference type="OrthoDB" id="273070at2759"/>
<evidence type="ECO:0000256" key="4">
    <source>
        <dbReference type="PROSITE-ProRule" id="PRU00723"/>
    </source>
</evidence>
<dbReference type="PANTHER" id="PTHR13309:SF0">
    <property type="entry name" value="FMR1-INTERACTING PROTEIN NUFIP1"/>
    <property type="match status" value="1"/>
</dbReference>
<feature type="compositionally biased region" description="Basic residues" evidence="5">
    <location>
        <begin position="282"/>
        <end position="291"/>
    </location>
</feature>
<feature type="compositionally biased region" description="Low complexity" evidence="5">
    <location>
        <begin position="534"/>
        <end position="557"/>
    </location>
</feature>
<sequence length="697" mass="75448">MSSQGFSFPPPPPPPPSQQQQQPQSAFPSVPPQYGYGSYGQRGGRGAGGHNRGRGRGFGNRGGRGGSFVPHHANRTPTYSSTTPSSFGYGSINYTGFTPQSHPTVSRNIPTPQITPSGSPGFQHQSNTTSYAPPQQFSQPPAALGSPYQPQSSYDAAYAPPNAQSGPTYPSVVHSTQHVPQPIQAPMMGPPMRWGFEMSSPTGPFASPQHSNQWAPRQSSTHQNQPSFGGNSMKYGGKRDHASAFGGKPQSVAPRVPAPPPVPSFGNPLPVKPPPAADAAQKLRKKKRKHNQLGLTPKTEDHESSEEEDDVDEESKLAPAGAGATAPLRFTYRGRTSTLQSTTDIAAWIEERKKRFPTQAKVEEKKKAMDEAKKAREEALNKKKLERQEQRRAQKVASKPDDKPESAIDPADAAAKAKRKADKLQRKLLKEQERVAKVEADAERARLKVEKLQKVAMEARRGSESATQKTKSQALVAAEKADTESAQKAQILGSKDSDSDTVAVPGESAVAPMASKILVTKMKPGGESQKEESVASSSDDSDGSDWTSSSGSDISSSDSDDESDDDSAPEEASSRREGPERVAPPPRINKKKVCHHFASRGRCLHGDKCRFLHELPERGVKTKPVEKKGRRGLFQALIERQKEDEDRKAMEVIVWLGENGFLDASEANERATGHSHTDGSKDEDQVPQEMNYTVAAA</sequence>
<organism evidence="7 8">
    <name type="scientific">Aspergillus thermomutatus</name>
    <name type="common">Neosartorya pseudofischeri</name>
    <dbReference type="NCBI Taxonomy" id="41047"/>
    <lineage>
        <taxon>Eukaryota</taxon>
        <taxon>Fungi</taxon>
        <taxon>Dikarya</taxon>
        <taxon>Ascomycota</taxon>
        <taxon>Pezizomycotina</taxon>
        <taxon>Eurotiomycetes</taxon>
        <taxon>Eurotiomycetidae</taxon>
        <taxon>Eurotiales</taxon>
        <taxon>Aspergillaceae</taxon>
        <taxon>Aspergillus</taxon>
        <taxon>Aspergillus subgen. Fumigati</taxon>
    </lineage>
</organism>
<feature type="compositionally biased region" description="Polar residues" evidence="5">
    <location>
        <begin position="464"/>
        <end position="473"/>
    </location>
</feature>
<dbReference type="InterPro" id="IPR039136">
    <property type="entry name" value="NUFIP1-like"/>
</dbReference>
<feature type="region of interest" description="Disordered" evidence="5">
    <location>
        <begin position="352"/>
        <end position="423"/>
    </location>
</feature>
<feature type="domain" description="C3H1-type" evidence="6">
    <location>
        <begin position="588"/>
        <end position="616"/>
    </location>
</feature>
<dbReference type="Gene3D" id="4.10.1000.10">
    <property type="entry name" value="Zinc finger, CCCH-type"/>
    <property type="match status" value="1"/>
</dbReference>
<feature type="compositionally biased region" description="Gly residues" evidence="5">
    <location>
        <begin position="37"/>
        <end position="66"/>
    </location>
</feature>
<feature type="compositionally biased region" description="Acidic residues" evidence="5">
    <location>
        <begin position="303"/>
        <end position="313"/>
    </location>
</feature>
<dbReference type="InterPro" id="IPR000571">
    <property type="entry name" value="Znf_CCCH"/>
</dbReference>
<dbReference type="AlphaFoldDB" id="A0A397GSE0"/>
<dbReference type="Proteomes" id="UP000215305">
    <property type="component" value="Unassembled WGS sequence"/>
</dbReference>
<evidence type="ECO:0000256" key="1">
    <source>
        <dbReference type="ARBA" id="ARBA00022723"/>
    </source>
</evidence>
<feature type="compositionally biased region" description="Acidic residues" evidence="5">
    <location>
        <begin position="558"/>
        <end position="569"/>
    </location>
</feature>
<gene>
    <name evidence="7" type="ORF">CDV56_103652</name>
</gene>